<dbReference type="AlphaFoldDB" id="A0A9N8HAY1"/>
<protein>
    <submittedName>
        <fullName evidence="1">Phytanoyl-CoA dioxygenase (PhyH)</fullName>
    </submittedName>
</protein>
<comment type="caution">
    <text evidence="1">The sequence shown here is derived from an EMBL/GenBank/DDBJ whole genome shotgun (WGS) entry which is preliminary data.</text>
</comment>
<dbReference type="InterPro" id="IPR051961">
    <property type="entry name" value="Fungal_Metabolite_Diox"/>
</dbReference>
<dbReference type="Pfam" id="PF05721">
    <property type="entry name" value="PhyH"/>
    <property type="match status" value="1"/>
</dbReference>
<dbReference type="SUPFAM" id="SSF51197">
    <property type="entry name" value="Clavaminate synthase-like"/>
    <property type="match status" value="1"/>
</dbReference>
<dbReference type="PANTHER" id="PTHR37563">
    <property type="entry name" value="PHYTANOYL-COA DIOXYGENASE FAMILY PROTEIN (AFU_ORTHOLOGUE AFUA_2G03330)"/>
    <property type="match status" value="1"/>
</dbReference>
<keyword evidence="1" id="KW-0560">Oxidoreductase</keyword>
<keyword evidence="1" id="KW-0223">Dioxygenase</keyword>
<proteinExistence type="predicted"/>
<sequence>MALAFVSQSTSCTSTACTAMSASASDAARDLLYQDQQQAMLRRSEVEEALLAPVTSIMKAPKLTAVTERGTGFAASQKSTSQARLANQQAKTLKRDGVLLVENVLSNEVADQLRAFVLEQQQVAQDVTAEDPSKSRGFYGVEQARKNRCDLQLSLLRGGYKADADTSSNDDIIGAESTQHVLADALLEILGAQGSLRSLYEKLVTPKGEFYELAAVVTHPGSHRQTIHPDLPFQDPAPLYVVFCALQDVTEDMGPTSFLLKSHTAAQNAQFMSGDVDVKNAQLTGADCRLANLKKGDAIVFDARTLHCGNANSSKDKNKARALFNFSFRNPKISGSLGYEGSIRPGYCQAMSLADIGDALSAYENGEAEPFAKYGGGLL</sequence>
<organism evidence="1 2">
    <name type="scientific">Seminavis robusta</name>
    <dbReference type="NCBI Taxonomy" id="568900"/>
    <lineage>
        <taxon>Eukaryota</taxon>
        <taxon>Sar</taxon>
        <taxon>Stramenopiles</taxon>
        <taxon>Ochrophyta</taxon>
        <taxon>Bacillariophyta</taxon>
        <taxon>Bacillariophyceae</taxon>
        <taxon>Bacillariophycidae</taxon>
        <taxon>Naviculales</taxon>
        <taxon>Naviculaceae</taxon>
        <taxon>Seminavis</taxon>
    </lineage>
</organism>
<keyword evidence="2" id="KW-1185">Reference proteome</keyword>
<evidence type="ECO:0000313" key="2">
    <source>
        <dbReference type="Proteomes" id="UP001153069"/>
    </source>
</evidence>
<dbReference type="Proteomes" id="UP001153069">
    <property type="component" value="Unassembled WGS sequence"/>
</dbReference>
<evidence type="ECO:0000313" key="1">
    <source>
        <dbReference type="EMBL" id="CAB9507641.1"/>
    </source>
</evidence>
<dbReference type="OrthoDB" id="198655at2759"/>
<dbReference type="InterPro" id="IPR008775">
    <property type="entry name" value="Phytyl_CoA_dOase-like"/>
</dbReference>
<dbReference type="PANTHER" id="PTHR37563:SF2">
    <property type="entry name" value="PHYTANOYL-COA DIOXYGENASE FAMILY PROTEIN (AFU_ORTHOLOGUE AFUA_2G03330)"/>
    <property type="match status" value="1"/>
</dbReference>
<dbReference type="EMBL" id="CAICTM010000313">
    <property type="protein sequence ID" value="CAB9507641.1"/>
    <property type="molecule type" value="Genomic_DNA"/>
</dbReference>
<dbReference type="Gene3D" id="2.60.120.620">
    <property type="entry name" value="q2cbj1_9rhob like domain"/>
    <property type="match status" value="1"/>
</dbReference>
<name>A0A9N8HAY1_9STRA</name>
<accession>A0A9N8HAY1</accession>
<reference evidence="1" key="1">
    <citation type="submission" date="2020-06" db="EMBL/GenBank/DDBJ databases">
        <authorList>
            <consortium name="Plant Systems Biology data submission"/>
        </authorList>
    </citation>
    <scope>NUCLEOTIDE SEQUENCE</scope>
    <source>
        <strain evidence="1">D6</strain>
    </source>
</reference>
<gene>
    <name evidence="1" type="ORF">SEMRO_314_G115130.1</name>
</gene>
<dbReference type="GO" id="GO:0051213">
    <property type="term" value="F:dioxygenase activity"/>
    <property type="evidence" value="ECO:0007669"/>
    <property type="project" value="UniProtKB-KW"/>
</dbReference>